<dbReference type="InterPro" id="IPR039422">
    <property type="entry name" value="MarR/SlyA-like"/>
</dbReference>
<dbReference type="RefSeq" id="WP_068697784.1">
    <property type="nucleotide sequence ID" value="NZ_CP014167.1"/>
</dbReference>
<evidence type="ECO:0000313" key="3">
    <source>
        <dbReference type="EMBL" id="ANS75760.1"/>
    </source>
</evidence>
<dbReference type="OrthoDB" id="1644269at2"/>
<dbReference type="SMART" id="SM00347">
    <property type="entry name" value="HTH_MARR"/>
    <property type="match status" value="1"/>
</dbReference>
<sequence length="150" mass="17145">MTVDEHKGKIFASLFIIANRLQVLGDRLDPEVTVKQWLLVAIMYKSQPRILSVKEIAGVLGVSHQNVMQMVRSLEKKGFVQISVDDSDRRFKRIGLTERCQEYFAARGDRELAFLHDLFGGFSEDDLRHFAALIDQFISNIMKLEARSSS</sequence>
<dbReference type="InterPro" id="IPR036388">
    <property type="entry name" value="WH-like_DNA-bd_sf"/>
</dbReference>
<dbReference type="GO" id="GO:0003700">
    <property type="term" value="F:DNA-binding transcription factor activity"/>
    <property type="evidence" value="ECO:0007669"/>
    <property type="project" value="InterPro"/>
</dbReference>
<dbReference type="AlphaFoldDB" id="A0A1B1N2W6"/>
<keyword evidence="4" id="KW-1185">Reference proteome</keyword>
<dbReference type="PANTHER" id="PTHR33164">
    <property type="entry name" value="TRANSCRIPTIONAL REGULATOR, MARR FAMILY"/>
    <property type="match status" value="1"/>
</dbReference>
<protein>
    <submittedName>
        <fullName evidence="3">Transcriptional regulator</fullName>
    </submittedName>
</protein>
<dbReference type="Pfam" id="PF12802">
    <property type="entry name" value="MarR_2"/>
    <property type="match status" value="1"/>
</dbReference>
<accession>A0A1B1N2W6</accession>
<keyword evidence="1" id="KW-0238">DNA-binding</keyword>
<dbReference type="KEGG" id="pyg:AWM70_15080"/>
<dbReference type="Proteomes" id="UP000092573">
    <property type="component" value="Chromosome"/>
</dbReference>
<evidence type="ECO:0000259" key="2">
    <source>
        <dbReference type="PROSITE" id="PS50995"/>
    </source>
</evidence>
<dbReference type="PROSITE" id="PS50995">
    <property type="entry name" value="HTH_MARR_2"/>
    <property type="match status" value="1"/>
</dbReference>
<dbReference type="Gene3D" id="1.10.10.10">
    <property type="entry name" value="Winged helix-like DNA-binding domain superfamily/Winged helix DNA-binding domain"/>
    <property type="match status" value="1"/>
</dbReference>
<gene>
    <name evidence="3" type="ORF">AWM70_15080</name>
</gene>
<evidence type="ECO:0000313" key="4">
    <source>
        <dbReference type="Proteomes" id="UP000092573"/>
    </source>
</evidence>
<dbReference type="PRINTS" id="PR00598">
    <property type="entry name" value="HTHMARR"/>
</dbReference>
<reference evidence="3 4" key="1">
    <citation type="submission" date="2016-01" db="EMBL/GenBank/DDBJ databases">
        <title>Complete Genome Sequence of Paenibacillus yonginensis DCY84, a novel Plant Growth-Promoting Bacteria with Elicitation of Induced Systemic Resistance.</title>
        <authorList>
            <person name="Kim Y.J."/>
            <person name="Yang D.C."/>
            <person name="Sukweenadhi J."/>
        </authorList>
    </citation>
    <scope>NUCLEOTIDE SEQUENCE [LARGE SCALE GENOMIC DNA]</scope>
    <source>
        <strain evidence="3 4">DCY84</strain>
    </source>
</reference>
<dbReference type="InterPro" id="IPR036390">
    <property type="entry name" value="WH_DNA-bd_sf"/>
</dbReference>
<dbReference type="EMBL" id="CP014167">
    <property type="protein sequence ID" value="ANS75760.1"/>
    <property type="molecule type" value="Genomic_DNA"/>
</dbReference>
<dbReference type="GO" id="GO:0006950">
    <property type="term" value="P:response to stress"/>
    <property type="evidence" value="ECO:0007669"/>
    <property type="project" value="TreeGrafter"/>
</dbReference>
<dbReference type="PANTHER" id="PTHR33164:SF43">
    <property type="entry name" value="HTH-TYPE TRANSCRIPTIONAL REPRESSOR YETL"/>
    <property type="match status" value="1"/>
</dbReference>
<organism evidence="3 4">
    <name type="scientific">Paenibacillus yonginensis</name>
    <dbReference type="NCBI Taxonomy" id="1462996"/>
    <lineage>
        <taxon>Bacteria</taxon>
        <taxon>Bacillati</taxon>
        <taxon>Bacillota</taxon>
        <taxon>Bacilli</taxon>
        <taxon>Bacillales</taxon>
        <taxon>Paenibacillaceae</taxon>
        <taxon>Paenibacillus</taxon>
    </lineage>
</organism>
<proteinExistence type="predicted"/>
<dbReference type="GO" id="GO:0003677">
    <property type="term" value="F:DNA binding"/>
    <property type="evidence" value="ECO:0007669"/>
    <property type="project" value="UniProtKB-KW"/>
</dbReference>
<dbReference type="SUPFAM" id="SSF46785">
    <property type="entry name" value="Winged helix' DNA-binding domain"/>
    <property type="match status" value="1"/>
</dbReference>
<name>A0A1B1N2W6_9BACL</name>
<dbReference type="STRING" id="1462996.AWM70_15080"/>
<dbReference type="InterPro" id="IPR000835">
    <property type="entry name" value="HTH_MarR-typ"/>
</dbReference>
<evidence type="ECO:0000256" key="1">
    <source>
        <dbReference type="ARBA" id="ARBA00023125"/>
    </source>
</evidence>
<feature type="domain" description="HTH marR-type" evidence="2">
    <location>
        <begin position="7"/>
        <end position="139"/>
    </location>
</feature>